<dbReference type="SUPFAM" id="SSF52200">
    <property type="entry name" value="Toll/Interleukin receptor TIR domain"/>
    <property type="match status" value="1"/>
</dbReference>
<dbReference type="SUPFAM" id="SSF46785">
    <property type="entry name" value="Winged helix' DNA-binding domain"/>
    <property type="match status" value="1"/>
</dbReference>
<sequence>MRASSSSSFATPKWWTHDVFLSFGEDTRHSFTDHLYSNLVQKGIYTFRDDELPRGEEMSQAVVLAIEGSKFSLIVFSENYASSKWCLDELAHIVESNRSNQQTVWPVFYKVDPSDVRHQRGSFGDAFANHERNFIDNMDKVLRWRRALTEAANLCGWCFSDSDGYESKFIHDVVEDISLRVKQHTYLNVANYPVGLESRVEHVLEHLDVGGSDIRKVGIWGVGGIGKTTIAKAVYNSIAHKFDCSCFLANVREKSLKHNGLLHLQNELLCEILGDRELKVNNVHMGTSLLRERLSRKKILLVLDDVTESRQIETLVGASDWFGSGSRIIITSRDKHLLIFHEINPIYKVRELDPHEAGELFILNAFKDKTNLDDDEKILVSSVVEHAHGLPLALEVLGASLYHTSLHKGQAILDSFIRSPHPDIIKILRISYTELETEVRDVFLDIACFFNGQKVNEVIQILEGCGRINPGHCIEVLEEKSLINVVDCDYIWMHNLLEEMGKEIVHQESPNSPGERSRLWYHKDVVEVLTKNTKINEPLDIEIEKPEPNEISSTARSISKASSTEWTFLCIAFCLEIMSLCFDQLSSPRKPIYALFGMLLAIAALLNCICELIHKGIKERVVLRRRGMLWRFHYPGSHYVSFGTLPDFYGLVGGIFQCICSTIQYVYFIRHDKNPIKVSLLPTIFVICLAVSRVNWNQRDEPIQQND</sequence>
<reference evidence="7 8" key="1">
    <citation type="journal article" date="2023" name="G3 (Bethesda)">
        <title>A chromosome-length genome assembly and annotation of blackberry (Rubus argutus, cv. 'Hillquist').</title>
        <authorList>
            <person name="Bruna T."/>
            <person name="Aryal R."/>
            <person name="Dudchenko O."/>
            <person name="Sargent D.J."/>
            <person name="Mead D."/>
            <person name="Buti M."/>
            <person name="Cavallini A."/>
            <person name="Hytonen T."/>
            <person name="Andres J."/>
            <person name="Pham M."/>
            <person name="Weisz D."/>
            <person name="Mascagni F."/>
            <person name="Usai G."/>
            <person name="Natali L."/>
            <person name="Bassil N."/>
            <person name="Fernandez G.E."/>
            <person name="Lomsadze A."/>
            <person name="Armour M."/>
            <person name="Olukolu B."/>
            <person name="Poorten T."/>
            <person name="Britton C."/>
            <person name="Davik J."/>
            <person name="Ashrafi H."/>
            <person name="Aiden E.L."/>
            <person name="Borodovsky M."/>
            <person name="Worthington M."/>
        </authorList>
    </citation>
    <scope>NUCLEOTIDE SEQUENCE [LARGE SCALE GENOMIC DNA]</scope>
    <source>
        <strain evidence="7">PI 553951</strain>
    </source>
</reference>
<dbReference type="FunFam" id="3.40.50.10140:FF:000007">
    <property type="entry name" value="Disease resistance protein (TIR-NBS-LRR class)"/>
    <property type="match status" value="1"/>
</dbReference>
<dbReference type="GO" id="GO:0006952">
    <property type="term" value="P:defense response"/>
    <property type="evidence" value="ECO:0007669"/>
    <property type="project" value="UniProtKB-KW"/>
</dbReference>
<dbReference type="InterPro" id="IPR044974">
    <property type="entry name" value="Disease_R_plants"/>
</dbReference>
<keyword evidence="5" id="KW-1133">Transmembrane helix</keyword>
<keyword evidence="2" id="KW-0677">Repeat</keyword>
<protein>
    <recommendedName>
        <fullName evidence="6">TIR domain-containing protein</fullName>
    </recommendedName>
</protein>
<dbReference type="Pfam" id="PF23282">
    <property type="entry name" value="WHD_ROQ1"/>
    <property type="match status" value="1"/>
</dbReference>
<feature type="transmembrane region" description="Helical" evidence="5">
    <location>
        <begin position="680"/>
        <end position="696"/>
    </location>
</feature>
<accession>A0AAW1XZM6</accession>
<keyword evidence="5" id="KW-0472">Membrane</keyword>
<evidence type="ECO:0000313" key="8">
    <source>
        <dbReference type="Proteomes" id="UP001457282"/>
    </source>
</evidence>
<dbReference type="InterPro" id="IPR035897">
    <property type="entry name" value="Toll_tir_struct_dom_sf"/>
</dbReference>
<evidence type="ECO:0000256" key="1">
    <source>
        <dbReference type="ARBA" id="ARBA00022614"/>
    </source>
</evidence>
<dbReference type="Pfam" id="PF00931">
    <property type="entry name" value="NB-ARC"/>
    <property type="match status" value="1"/>
</dbReference>
<evidence type="ECO:0000256" key="4">
    <source>
        <dbReference type="ARBA" id="ARBA00023027"/>
    </source>
</evidence>
<keyword evidence="4" id="KW-0520">NAD</keyword>
<keyword evidence="8" id="KW-1185">Reference proteome</keyword>
<dbReference type="Gene3D" id="1.10.8.430">
    <property type="entry name" value="Helical domain of apoptotic protease-activating factors"/>
    <property type="match status" value="1"/>
</dbReference>
<dbReference type="InterPro" id="IPR002182">
    <property type="entry name" value="NB-ARC"/>
</dbReference>
<dbReference type="SMART" id="SM00255">
    <property type="entry name" value="TIR"/>
    <property type="match status" value="1"/>
</dbReference>
<dbReference type="Gene3D" id="3.40.50.10140">
    <property type="entry name" value="Toll/interleukin-1 receptor homology (TIR) domain"/>
    <property type="match status" value="1"/>
</dbReference>
<comment type="caution">
    <text evidence="7">The sequence shown here is derived from an EMBL/GenBank/DDBJ whole genome shotgun (WGS) entry which is preliminary data.</text>
</comment>
<feature type="transmembrane region" description="Helical" evidence="5">
    <location>
        <begin position="592"/>
        <end position="614"/>
    </location>
</feature>
<dbReference type="Proteomes" id="UP001457282">
    <property type="component" value="Unassembled WGS sequence"/>
</dbReference>
<evidence type="ECO:0000259" key="6">
    <source>
        <dbReference type="PROSITE" id="PS50104"/>
    </source>
</evidence>
<dbReference type="InterPro" id="IPR000157">
    <property type="entry name" value="TIR_dom"/>
</dbReference>
<dbReference type="AlphaFoldDB" id="A0AAW1XZM6"/>
<dbReference type="InterPro" id="IPR058192">
    <property type="entry name" value="WHD_ROQ1-like"/>
</dbReference>
<keyword evidence="5" id="KW-0812">Transmembrane</keyword>
<dbReference type="PRINTS" id="PR00364">
    <property type="entry name" value="DISEASERSIST"/>
</dbReference>
<keyword evidence="3" id="KW-0611">Plant defense</keyword>
<dbReference type="GO" id="GO:0007165">
    <property type="term" value="P:signal transduction"/>
    <property type="evidence" value="ECO:0007669"/>
    <property type="project" value="InterPro"/>
</dbReference>
<organism evidence="7 8">
    <name type="scientific">Rubus argutus</name>
    <name type="common">Southern blackberry</name>
    <dbReference type="NCBI Taxonomy" id="59490"/>
    <lineage>
        <taxon>Eukaryota</taxon>
        <taxon>Viridiplantae</taxon>
        <taxon>Streptophyta</taxon>
        <taxon>Embryophyta</taxon>
        <taxon>Tracheophyta</taxon>
        <taxon>Spermatophyta</taxon>
        <taxon>Magnoliopsida</taxon>
        <taxon>eudicotyledons</taxon>
        <taxon>Gunneridae</taxon>
        <taxon>Pentapetalae</taxon>
        <taxon>rosids</taxon>
        <taxon>fabids</taxon>
        <taxon>Rosales</taxon>
        <taxon>Rosaceae</taxon>
        <taxon>Rosoideae</taxon>
        <taxon>Rosoideae incertae sedis</taxon>
        <taxon>Rubus</taxon>
    </lineage>
</organism>
<evidence type="ECO:0000313" key="7">
    <source>
        <dbReference type="EMBL" id="KAK9942173.1"/>
    </source>
</evidence>
<dbReference type="PROSITE" id="PS50104">
    <property type="entry name" value="TIR"/>
    <property type="match status" value="1"/>
</dbReference>
<evidence type="ECO:0000256" key="2">
    <source>
        <dbReference type="ARBA" id="ARBA00022737"/>
    </source>
</evidence>
<gene>
    <name evidence="7" type="ORF">M0R45_007854</name>
</gene>
<dbReference type="PANTHER" id="PTHR11017:SF578">
    <property type="entry name" value="ADP-RIBOSYL CYCLASE_CYCLIC ADP-RIBOSE HYDROLASE"/>
    <property type="match status" value="1"/>
</dbReference>
<evidence type="ECO:0000256" key="5">
    <source>
        <dbReference type="SAM" id="Phobius"/>
    </source>
</evidence>
<dbReference type="SUPFAM" id="SSF52540">
    <property type="entry name" value="P-loop containing nucleoside triphosphate hydrolases"/>
    <property type="match status" value="1"/>
</dbReference>
<dbReference type="InterPro" id="IPR027417">
    <property type="entry name" value="P-loop_NTPase"/>
</dbReference>
<dbReference type="Gene3D" id="3.40.50.300">
    <property type="entry name" value="P-loop containing nucleotide triphosphate hydrolases"/>
    <property type="match status" value="1"/>
</dbReference>
<evidence type="ECO:0000256" key="3">
    <source>
        <dbReference type="ARBA" id="ARBA00022821"/>
    </source>
</evidence>
<dbReference type="InterPro" id="IPR036390">
    <property type="entry name" value="WH_DNA-bd_sf"/>
</dbReference>
<proteinExistence type="predicted"/>
<dbReference type="PANTHER" id="PTHR11017">
    <property type="entry name" value="LEUCINE-RICH REPEAT-CONTAINING PROTEIN"/>
    <property type="match status" value="1"/>
</dbReference>
<dbReference type="InterPro" id="IPR042197">
    <property type="entry name" value="Apaf_helical"/>
</dbReference>
<feature type="domain" description="TIR" evidence="6">
    <location>
        <begin position="15"/>
        <end position="177"/>
    </location>
</feature>
<dbReference type="GO" id="GO:0043531">
    <property type="term" value="F:ADP binding"/>
    <property type="evidence" value="ECO:0007669"/>
    <property type="project" value="InterPro"/>
</dbReference>
<keyword evidence="1" id="KW-0433">Leucine-rich repeat</keyword>
<dbReference type="Pfam" id="PF01582">
    <property type="entry name" value="TIR"/>
    <property type="match status" value="1"/>
</dbReference>
<name>A0AAW1XZM6_RUBAR</name>
<dbReference type="EMBL" id="JBEDUW010000002">
    <property type="protein sequence ID" value="KAK9942173.1"/>
    <property type="molecule type" value="Genomic_DNA"/>
</dbReference>
<feature type="transmembrane region" description="Helical" evidence="5">
    <location>
        <begin position="648"/>
        <end position="668"/>
    </location>
</feature>